<keyword evidence="1" id="KW-0833">Ubl conjugation pathway</keyword>
<reference evidence="3 4" key="1">
    <citation type="submission" date="2024-02" db="EMBL/GenBank/DDBJ databases">
        <authorList>
            <person name="Daric V."/>
            <person name="Darras S."/>
        </authorList>
    </citation>
    <scope>NUCLEOTIDE SEQUENCE [LARGE SCALE GENOMIC DNA]</scope>
</reference>
<dbReference type="SUPFAM" id="SSF52047">
    <property type="entry name" value="RNI-like"/>
    <property type="match status" value="1"/>
</dbReference>
<evidence type="ECO:0000259" key="2">
    <source>
        <dbReference type="PROSITE" id="PS50181"/>
    </source>
</evidence>
<protein>
    <recommendedName>
        <fullName evidence="2">F-box domain-containing protein</fullName>
    </recommendedName>
</protein>
<feature type="domain" description="F-box" evidence="2">
    <location>
        <begin position="16"/>
        <end position="63"/>
    </location>
</feature>
<dbReference type="InterPro" id="IPR036047">
    <property type="entry name" value="F-box-like_dom_sf"/>
</dbReference>
<dbReference type="Proteomes" id="UP001642483">
    <property type="component" value="Unassembled WGS sequence"/>
</dbReference>
<dbReference type="SUPFAM" id="SSF81383">
    <property type="entry name" value="F-box domain"/>
    <property type="match status" value="1"/>
</dbReference>
<dbReference type="Pfam" id="PF13516">
    <property type="entry name" value="LRR_6"/>
    <property type="match status" value="1"/>
</dbReference>
<dbReference type="PROSITE" id="PS50181">
    <property type="entry name" value="FBOX"/>
    <property type="match status" value="1"/>
</dbReference>
<dbReference type="Pfam" id="PF12937">
    <property type="entry name" value="F-box-like"/>
    <property type="match status" value="1"/>
</dbReference>
<keyword evidence="4" id="KW-1185">Reference proteome</keyword>
<dbReference type="SMART" id="SM00367">
    <property type="entry name" value="LRR_CC"/>
    <property type="match status" value="7"/>
</dbReference>
<proteinExistence type="predicted"/>
<dbReference type="InterPro" id="IPR001810">
    <property type="entry name" value="F-box_dom"/>
</dbReference>
<evidence type="ECO:0000313" key="3">
    <source>
        <dbReference type="EMBL" id="CAK8673191.1"/>
    </source>
</evidence>
<comment type="caution">
    <text evidence="3">The sequence shown here is derived from an EMBL/GenBank/DDBJ whole genome shotgun (WGS) entry which is preliminary data.</text>
</comment>
<evidence type="ECO:0000256" key="1">
    <source>
        <dbReference type="ARBA" id="ARBA00022786"/>
    </source>
</evidence>
<dbReference type="InterPro" id="IPR032675">
    <property type="entry name" value="LRR_dom_sf"/>
</dbReference>
<dbReference type="PANTHER" id="PTHR13318">
    <property type="entry name" value="PARTNER OF PAIRED, ISOFORM B-RELATED"/>
    <property type="match status" value="1"/>
</dbReference>
<dbReference type="InterPro" id="IPR001611">
    <property type="entry name" value="Leu-rich_rpt"/>
</dbReference>
<name>A0ABP0F2U9_CLALP</name>
<sequence>MEAYVFEDFDSDSEPEVLWGELPDDVWLQIFRFLPQYTILSVICNVCSRFRATAFYSTLWRVLDFRKWDDHPALVMSFLELLKPEMGKVSNHLRSLSFGKNTGNNVFGSNSRWLFYACHNLVYLDVGECDQMTALTVDELAYYFCNVKTLILQGCRKVDDEAMRAVSKFPNLSSLNITNCTNVTDVGLNFVAGMRSRLLHLETSEVWHLSDEAIQNLVSQQPQIESLILYGENLTDLSVISTCHYLGNLRTFQMSFCRGLTDRSIFALCGKVRLQTLHLKKIAEEITTEALTLLFKETPLVNLRDLAICNTDAIVDDTVYAIAAGCPNLQKLHLDWCCEVTDNSMGELFRSCRHLQFVSLTGLGGLEGNWLVDIDHQLPFLTHLDVSLCRSIPGHRLRHLLLRNRKLEVYIHGGHLAQEPRRRRVALRDYL</sequence>
<accession>A0ABP0F2U9</accession>
<evidence type="ECO:0000313" key="4">
    <source>
        <dbReference type="Proteomes" id="UP001642483"/>
    </source>
</evidence>
<dbReference type="InterPro" id="IPR006553">
    <property type="entry name" value="Leu-rich_rpt_Cys-con_subtyp"/>
</dbReference>
<dbReference type="EMBL" id="CAWYQH010000002">
    <property type="protein sequence ID" value="CAK8673191.1"/>
    <property type="molecule type" value="Genomic_DNA"/>
</dbReference>
<dbReference type="Gene3D" id="3.80.10.10">
    <property type="entry name" value="Ribonuclease Inhibitor"/>
    <property type="match status" value="2"/>
</dbReference>
<organism evidence="3 4">
    <name type="scientific">Clavelina lepadiformis</name>
    <name type="common">Light-bulb sea squirt</name>
    <name type="synonym">Ascidia lepadiformis</name>
    <dbReference type="NCBI Taxonomy" id="159417"/>
    <lineage>
        <taxon>Eukaryota</taxon>
        <taxon>Metazoa</taxon>
        <taxon>Chordata</taxon>
        <taxon>Tunicata</taxon>
        <taxon>Ascidiacea</taxon>
        <taxon>Aplousobranchia</taxon>
        <taxon>Clavelinidae</taxon>
        <taxon>Clavelina</taxon>
    </lineage>
</organism>
<gene>
    <name evidence="3" type="ORF">CVLEPA_LOCUS3006</name>
</gene>